<protein>
    <submittedName>
        <fullName evidence="9">UDP-GlcNAc--UDP-phosphate GlcNAc-1-phosphate transferase</fullName>
    </submittedName>
</protein>
<dbReference type="InterPro" id="IPR000715">
    <property type="entry name" value="Glycosyl_transferase_4"/>
</dbReference>
<dbReference type="RefSeq" id="WP_115404911.1">
    <property type="nucleotide sequence ID" value="NZ_QPKV01000015.1"/>
</dbReference>
<feature type="transmembrane region" description="Helical" evidence="8">
    <location>
        <begin position="268"/>
        <end position="287"/>
    </location>
</feature>
<keyword evidence="5 8" id="KW-1133">Transmembrane helix</keyword>
<evidence type="ECO:0000313" key="10">
    <source>
        <dbReference type="Proteomes" id="UP000253961"/>
    </source>
</evidence>
<dbReference type="GO" id="GO:0009103">
    <property type="term" value="P:lipopolysaccharide biosynthetic process"/>
    <property type="evidence" value="ECO:0007669"/>
    <property type="project" value="TreeGrafter"/>
</dbReference>
<evidence type="ECO:0000256" key="1">
    <source>
        <dbReference type="ARBA" id="ARBA00004651"/>
    </source>
</evidence>
<keyword evidence="7" id="KW-0479">Metal-binding</keyword>
<evidence type="ECO:0000313" key="9">
    <source>
        <dbReference type="EMBL" id="RDC54252.1"/>
    </source>
</evidence>
<reference evidence="9 10" key="1">
    <citation type="submission" date="2018-07" db="EMBL/GenBank/DDBJ databases">
        <title>Pedobacter sp. nov., isolated from soil.</title>
        <authorList>
            <person name="Zhou L.Y."/>
            <person name="Du Z.J."/>
        </authorList>
    </citation>
    <scope>NUCLEOTIDE SEQUENCE [LARGE SCALE GENOMIC DNA]</scope>
    <source>
        <strain evidence="9 10">JDX94</strain>
    </source>
</reference>
<feature type="transmembrane region" description="Helical" evidence="8">
    <location>
        <begin position="169"/>
        <end position="185"/>
    </location>
</feature>
<dbReference type="PANTHER" id="PTHR22926">
    <property type="entry name" value="PHOSPHO-N-ACETYLMURAMOYL-PENTAPEPTIDE-TRANSFERASE"/>
    <property type="match status" value="1"/>
</dbReference>
<keyword evidence="3 9" id="KW-0808">Transferase</keyword>
<feature type="transmembrane region" description="Helical" evidence="8">
    <location>
        <begin position="6"/>
        <end position="30"/>
    </location>
</feature>
<feature type="transmembrane region" description="Helical" evidence="8">
    <location>
        <begin position="42"/>
        <end position="60"/>
    </location>
</feature>
<dbReference type="GO" id="GO:0071555">
    <property type="term" value="P:cell wall organization"/>
    <property type="evidence" value="ECO:0007669"/>
    <property type="project" value="TreeGrafter"/>
</dbReference>
<keyword evidence="6 8" id="KW-0472">Membrane</keyword>
<dbReference type="OrthoDB" id="9783652at2"/>
<keyword evidence="2" id="KW-1003">Cell membrane</keyword>
<evidence type="ECO:0000256" key="8">
    <source>
        <dbReference type="SAM" id="Phobius"/>
    </source>
</evidence>
<feature type="transmembrane region" description="Helical" evidence="8">
    <location>
        <begin position="66"/>
        <end position="85"/>
    </location>
</feature>
<comment type="caution">
    <text evidence="9">The sequence shown here is derived from an EMBL/GenBank/DDBJ whole genome shotgun (WGS) entry which is preliminary data.</text>
</comment>
<feature type="transmembrane region" description="Helical" evidence="8">
    <location>
        <begin position="115"/>
        <end position="133"/>
    </location>
</feature>
<dbReference type="GO" id="GO:0044038">
    <property type="term" value="P:cell wall macromolecule biosynthetic process"/>
    <property type="evidence" value="ECO:0007669"/>
    <property type="project" value="TreeGrafter"/>
</dbReference>
<dbReference type="GO" id="GO:0016780">
    <property type="term" value="F:phosphotransferase activity, for other substituted phosphate groups"/>
    <property type="evidence" value="ECO:0007669"/>
    <property type="project" value="InterPro"/>
</dbReference>
<comment type="subcellular location">
    <subcellularLocation>
        <location evidence="1">Cell membrane</location>
        <topology evidence="1">Multi-pass membrane protein</topology>
    </subcellularLocation>
</comment>
<evidence type="ECO:0000256" key="3">
    <source>
        <dbReference type="ARBA" id="ARBA00022679"/>
    </source>
</evidence>
<gene>
    <name evidence="9" type="ORF">DU508_22460</name>
</gene>
<dbReference type="AlphaFoldDB" id="A0A369PPP5"/>
<feature type="transmembrane region" description="Helical" evidence="8">
    <location>
        <begin position="293"/>
        <end position="312"/>
    </location>
</feature>
<feature type="transmembrane region" description="Helical" evidence="8">
    <location>
        <begin position="192"/>
        <end position="215"/>
    </location>
</feature>
<keyword evidence="10" id="KW-1185">Reference proteome</keyword>
<feature type="transmembrane region" description="Helical" evidence="8">
    <location>
        <begin position="140"/>
        <end position="157"/>
    </location>
</feature>
<evidence type="ECO:0000256" key="6">
    <source>
        <dbReference type="ARBA" id="ARBA00023136"/>
    </source>
</evidence>
<feature type="binding site" evidence="7">
    <location>
        <position position="133"/>
    </location>
    <ligand>
        <name>Mg(2+)</name>
        <dbReference type="ChEBI" id="CHEBI:18420"/>
    </ligand>
</feature>
<name>A0A369PPP5_9SPHI</name>
<proteinExistence type="predicted"/>
<dbReference type="PANTHER" id="PTHR22926:SF3">
    <property type="entry name" value="UNDECAPRENYL-PHOSPHATE ALPHA-N-ACETYLGLUCOSAMINYL 1-PHOSPHATE TRANSFERASE"/>
    <property type="match status" value="1"/>
</dbReference>
<dbReference type="EMBL" id="QPKV01000015">
    <property type="protein sequence ID" value="RDC54252.1"/>
    <property type="molecule type" value="Genomic_DNA"/>
</dbReference>
<evidence type="ECO:0000256" key="5">
    <source>
        <dbReference type="ARBA" id="ARBA00022989"/>
    </source>
</evidence>
<comment type="cofactor">
    <cofactor evidence="7">
        <name>Mg(2+)</name>
        <dbReference type="ChEBI" id="CHEBI:18420"/>
    </cofactor>
</comment>
<feature type="transmembrane region" description="Helical" evidence="8">
    <location>
        <begin position="221"/>
        <end position="241"/>
    </location>
</feature>
<dbReference type="GO" id="GO:0005886">
    <property type="term" value="C:plasma membrane"/>
    <property type="evidence" value="ECO:0007669"/>
    <property type="project" value="UniProtKB-SubCell"/>
</dbReference>
<feature type="transmembrane region" description="Helical" evidence="8">
    <location>
        <begin position="92"/>
        <end position="109"/>
    </location>
</feature>
<evidence type="ECO:0000256" key="2">
    <source>
        <dbReference type="ARBA" id="ARBA00022475"/>
    </source>
</evidence>
<organism evidence="9 10">
    <name type="scientific">Pedobacter chinensis</name>
    <dbReference type="NCBI Taxonomy" id="2282421"/>
    <lineage>
        <taxon>Bacteria</taxon>
        <taxon>Pseudomonadati</taxon>
        <taxon>Bacteroidota</taxon>
        <taxon>Sphingobacteriia</taxon>
        <taxon>Sphingobacteriales</taxon>
        <taxon>Sphingobacteriaceae</taxon>
        <taxon>Pedobacter</taxon>
    </lineage>
</organism>
<dbReference type="GO" id="GO:0046872">
    <property type="term" value="F:metal ion binding"/>
    <property type="evidence" value="ECO:0007669"/>
    <property type="project" value="UniProtKB-KW"/>
</dbReference>
<feature type="binding site" evidence="7">
    <location>
        <position position="195"/>
    </location>
    <ligand>
        <name>Mg(2+)</name>
        <dbReference type="ChEBI" id="CHEBI:18420"/>
    </ligand>
</feature>
<dbReference type="Pfam" id="PF00953">
    <property type="entry name" value="Glycos_transf_4"/>
    <property type="match status" value="1"/>
</dbReference>
<keyword evidence="4 8" id="KW-0812">Transmembrane</keyword>
<dbReference type="Proteomes" id="UP000253961">
    <property type="component" value="Unassembled WGS sequence"/>
</dbReference>
<evidence type="ECO:0000256" key="7">
    <source>
        <dbReference type="PIRSR" id="PIRSR600715-1"/>
    </source>
</evidence>
<keyword evidence="7" id="KW-0460">Magnesium</keyword>
<accession>A0A369PPP5</accession>
<evidence type="ECO:0000256" key="4">
    <source>
        <dbReference type="ARBA" id="ARBA00022692"/>
    </source>
</evidence>
<sequence>MTIFISTIFLLLFFLIELLYFKIASHYNIIDKPNFRSSHSNITIRGGGIIFAIGMLIYFVAFGFSYPYFILGLLIISAVSFVDDIKPVSNKLRIICHFFAVLLLFFQTGMLDLPIYLVALSFVIVIGIINAINFMDGINGLTGIYAFVTLITLYYLNNYIDTDFVANDLIIVAILSVIVFLFFNLRIKAKSFAGDVGSVGIAFILVFLIGSLIIMSQNLNYLLLLLLYGLDSITTIVFRLMRKENIFSAHRSHFYQFLANEKNIPHPLVAIGYAIVQLLFNGALIIVKPSYSLAIIYVILVGTLFIMLRFLLEGKKRLLEAVLPDKM</sequence>